<evidence type="ECO:0000313" key="5">
    <source>
        <dbReference type="Proteomes" id="UP000024837"/>
    </source>
</evidence>
<gene>
    <name evidence="4" type="ORF">DRE_04207</name>
</gene>
<evidence type="ECO:0000256" key="1">
    <source>
        <dbReference type="SAM" id="MobiDB-lite"/>
    </source>
</evidence>
<keyword evidence="5" id="KW-1185">Reference proteome</keyword>
<accession>W7HT53</accession>
<keyword evidence="2" id="KW-0732">Signal</keyword>
<dbReference type="PROSITE" id="PS51782">
    <property type="entry name" value="LYSM"/>
    <property type="match status" value="1"/>
</dbReference>
<organism evidence="4 5">
    <name type="scientific">Drechslerella stenobrocha 248</name>
    <dbReference type="NCBI Taxonomy" id="1043628"/>
    <lineage>
        <taxon>Eukaryota</taxon>
        <taxon>Fungi</taxon>
        <taxon>Dikarya</taxon>
        <taxon>Ascomycota</taxon>
        <taxon>Pezizomycotina</taxon>
        <taxon>Orbiliomycetes</taxon>
        <taxon>Orbiliales</taxon>
        <taxon>Orbiliaceae</taxon>
        <taxon>Drechslerella</taxon>
    </lineage>
</organism>
<evidence type="ECO:0000313" key="4">
    <source>
        <dbReference type="EMBL" id="EWC46484.1"/>
    </source>
</evidence>
<feature type="signal peptide" evidence="2">
    <location>
        <begin position="1"/>
        <end position="19"/>
    </location>
</feature>
<dbReference type="AlphaFoldDB" id="W7HT53"/>
<dbReference type="Proteomes" id="UP000024837">
    <property type="component" value="Unassembled WGS sequence"/>
</dbReference>
<dbReference type="Gene3D" id="3.10.350.10">
    <property type="entry name" value="LysM domain"/>
    <property type="match status" value="1"/>
</dbReference>
<dbReference type="HOGENOM" id="CLU_496975_0_0_1"/>
<reference evidence="4 5" key="1">
    <citation type="submission" date="2013-05" db="EMBL/GenBank/DDBJ databases">
        <title>Drechslerella stenobrocha genome reveals carnivorous origination and mechanical trapping mechanism of predatory fungi.</title>
        <authorList>
            <person name="Liu X."/>
            <person name="Zhang W."/>
            <person name="Liu K."/>
        </authorList>
    </citation>
    <scope>NUCLEOTIDE SEQUENCE [LARGE SCALE GENOMIC DNA]</scope>
    <source>
        <strain evidence="4 5">248</strain>
    </source>
</reference>
<dbReference type="InterPro" id="IPR036779">
    <property type="entry name" value="LysM_dom_sf"/>
</dbReference>
<feature type="chain" id="PRO_5004893675" description="LysM domain-containing protein" evidence="2">
    <location>
        <begin position="20"/>
        <end position="548"/>
    </location>
</feature>
<feature type="compositionally biased region" description="Basic and acidic residues" evidence="1">
    <location>
        <begin position="200"/>
        <end position="218"/>
    </location>
</feature>
<evidence type="ECO:0000256" key="2">
    <source>
        <dbReference type="SAM" id="SignalP"/>
    </source>
</evidence>
<proteinExistence type="predicted"/>
<feature type="region of interest" description="Disordered" evidence="1">
    <location>
        <begin position="200"/>
        <end position="252"/>
    </location>
</feature>
<feature type="domain" description="LysM" evidence="3">
    <location>
        <begin position="397"/>
        <end position="444"/>
    </location>
</feature>
<evidence type="ECO:0000259" key="3">
    <source>
        <dbReference type="PROSITE" id="PS51782"/>
    </source>
</evidence>
<name>W7HT53_9PEZI</name>
<dbReference type="CDD" id="cd00118">
    <property type="entry name" value="LysM"/>
    <property type="match status" value="1"/>
</dbReference>
<sequence length="548" mass="60636">MARLRLLSLVSYVYVLCQAVNVRGLTNLLPDVGDRYRRQDAVFKNCLNAYNQTLDCTDDLNLARHYYQYEWTAEKLEGLCTPACSASIAKWAQDVEATCDNDELPFIFDYTSFKGSVFAEKLKYGYDMACMKSKDPGVDKWCQLETAKWHRYVLESYVTVEPTPQNQNSSIQRRQNMIFPDWDECMDACDSEDGDCADHDHAGGSSVNKRETPKEHEWGTSTSSQPRHGFQPLENSTAPAHQEDGPARLPSEETTGLLSAYPREVLCSSCFLDRLAIQANAYSSNWSPALANDYAEIGELCSKKLTPVARNDTQFVKTTFSPIAPTEIPRPTDLACPGGASKFYDTDTPLSLSNGYIVSTAELLYLNGLPLDEATLWAPFKKSAPKKSAFCVPLSCEILQVDKGDTCESIIETTNMTTTLFFSWNPHLIGDCTSGLVALQNICVGPPGGRYGLPDPIHTAIYSSIYGGNMTGLYLNTSRLSTSTNSRYGNYSATVMVDPSTTLVSPRTTIYPTYNISSVWNSTNQTFTNANSSLTSIHSRSPTPIIEN</sequence>
<dbReference type="OrthoDB" id="5985073at2759"/>
<dbReference type="EMBL" id="KI966417">
    <property type="protein sequence ID" value="EWC46484.1"/>
    <property type="molecule type" value="Genomic_DNA"/>
</dbReference>
<protein>
    <recommendedName>
        <fullName evidence="3">LysM domain-containing protein</fullName>
    </recommendedName>
</protein>
<dbReference type="InterPro" id="IPR018392">
    <property type="entry name" value="LysM"/>
</dbReference>